<comment type="caution">
    <text evidence="1">The sequence shown here is derived from an EMBL/GenBank/DDBJ whole genome shotgun (WGS) entry which is preliminary data.</text>
</comment>
<proteinExistence type="predicted"/>
<evidence type="ECO:0008006" key="3">
    <source>
        <dbReference type="Google" id="ProtNLM"/>
    </source>
</evidence>
<name>A0ABW0FI02_9MICO</name>
<evidence type="ECO:0000313" key="2">
    <source>
        <dbReference type="Proteomes" id="UP001595937"/>
    </source>
</evidence>
<reference evidence="2" key="1">
    <citation type="journal article" date="2019" name="Int. J. Syst. Evol. Microbiol.">
        <title>The Global Catalogue of Microorganisms (GCM) 10K type strain sequencing project: providing services to taxonomists for standard genome sequencing and annotation.</title>
        <authorList>
            <consortium name="The Broad Institute Genomics Platform"/>
            <consortium name="The Broad Institute Genome Sequencing Center for Infectious Disease"/>
            <person name="Wu L."/>
            <person name="Ma J."/>
        </authorList>
    </citation>
    <scope>NUCLEOTIDE SEQUENCE [LARGE SCALE GENOMIC DNA]</scope>
    <source>
        <strain evidence="2">CGMCC 1.16455</strain>
    </source>
</reference>
<evidence type="ECO:0000313" key="1">
    <source>
        <dbReference type="EMBL" id="MFC5298912.1"/>
    </source>
</evidence>
<dbReference type="Proteomes" id="UP001595937">
    <property type="component" value="Unassembled WGS sequence"/>
</dbReference>
<dbReference type="GeneID" id="303299359"/>
<sequence>MTEPDLQLVLGGLSRDALREALAGEGVALNPYAEMLLQYSELDDRTEQTIRVTRRSVAELGLPEGGTLPQILTAAAAAGLRPCPLRTGPFLRLALMGQEQAPDAVLSAGRAPTGALHVLSVPLSEDHEVPKGFYLRVVDGTVWLRGYRCDDEYVMPPESQLVLQVPEAGEGS</sequence>
<organism evidence="1 2">
    <name type="scientific">Brachybacterium tyrofermentans</name>
    <dbReference type="NCBI Taxonomy" id="47848"/>
    <lineage>
        <taxon>Bacteria</taxon>
        <taxon>Bacillati</taxon>
        <taxon>Actinomycetota</taxon>
        <taxon>Actinomycetes</taxon>
        <taxon>Micrococcales</taxon>
        <taxon>Dermabacteraceae</taxon>
        <taxon>Brachybacterium</taxon>
    </lineage>
</organism>
<dbReference type="RefSeq" id="WP_193119132.1">
    <property type="nucleotide sequence ID" value="NZ_BAAAIR010000105.1"/>
</dbReference>
<keyword evidence="2" id="KW-1185">Reference proteome</keyword>
<protein>
    <recommendedName>
        <fullName evidence="3">Helicase</fullName>
    </recommendedName>
</protein>
<accession>A0ABW0FI02</accession>
<dbReference type="EMBL" id="JBHSLN010000084">
    <property type="protein sequence ID" value="MFC5298912.1"/>
    <property type="molecule type" value="Genomic_DNA"/>
</dbReference>
<gene>
    <name evidence="1" type="ORF">ACFPK8_15475</name>
</gene>